<dbReference type="AlphaFoldDB" id="A0A2P2Q7X2"/>
<accession>A0A2P2Q7X2</accession>
<feature type="region of interest" description="Disordered" evidence="1">
    <location>
        <begin position="1"/>
        <end position="41"/>
    </location>
</feature>
<name>A0A2P2Q7X2_RHIMU</name>
<sequence>MVSSLVSEDPDSSGAAAPQLSLPPPNSMPNSRMPFSLTDAGRMKGRSEKDFTFLKSWVSPAALSIKENNSSLLLCASCRA</sequence>
<reference evidence="2" key="1">
    <citation type="submission" date="2018-02" db="EMBL/GenBank/DDBJ databases">
        <title>Rhizophora mucronata_Transcriptome.</title>
        <authorList>
            <person name="Meera S.P."/>
            <person name="Sreeshan A."/>
            <person name="Augustine A."/>
        </authorList>
    </citation>
    <scope>NUCLEOTIDE SEQUENCE</scope>
    <source>
        <tissue evidence="2">Leaf</tissue>
    </source>
</reference>
<organism evidence="2">
    <name type="scientific">Rhizophora mucronata</name>
    <name type="common">Asiatic mangrove</name>
    <dbReference type="NCBI Taxonomy" id="61149"/>
    <lineage>
        <taxon>Eukaryota</taxon>
        <taxon>Viridiplantae</taxon>
        <taxon>Streptophyta</taxon>
        <taxon>Embryophyta</taxon>
        <taxon>Tracheophyta</taxon>
        <taxon>Spermatophyta</taxon>
        <taxon>Magnoliopsida</taxon>
        <taxon>eudicotyledons</taxon>
        <taxon>Gunneridae</taxon>
        <taxon>Pentapetalae</taxon>
        <taxon>rosids</taxon>
        <taxon>fabids</taxon>
        <taxon>Malpighiales</taxon>
        <taxon>Rhizophoraceae</taxon>
        <taxon>Rhizophora</taxon>
    </lineage>
</organism>
<protein>
    <submittedName>
        <fullName evidence="2">Zinc finger family protein</fullName>
    </submittedName>
</protein>
<evidence type="ECO:0000256" key="1">
    <source>
        <dbReference type="SAM" id="MobiDB-lite"/>
    </source>
</evidence>
<evidence type="ECO:0000313" key="2">
    <source>
        <dbReference type="EMBL" id="MBX62999.1"/>
    </source>
</evidence>
<dbReference type="EMBL" id="GGEC01082515">
    <property type="protein sequence ID" value="MBX62999.1"/>
    <property type="molecule type" value="Transcribed_RNA"/>
</dbReference>
<proteinExistence type="predicted"/>